<evidence type="ECO:0000256" key="2">
    <source>
        <dbReference type="SAM" id="SignalP"/>
    </source>
</evidence>
<organism evidence="3 4">
    <name type="scientific">Flavilitoribacter nigricans (strain ATCC 23147 / DSM 23189 / NBRC 102662 / NCIMB 1420 / SS-2)</name>
    <name type="common">Lewinella nigricans</name>
    <dbReference type="NCBI Taxonomy" id="1122177"/>
    <lineage>
        <taxon>Bacteria</taxon>
        <taxon>Pseudomonadati</taxon>
        <taxon>Bacteroidota</taxon>
        <taxon>Saprospiria</taxon>
        <taxon>Saprospirales</taxon>
        <taxon>Lewinellaceae</taxon>
        <taxon>Flavilitoribacter</taxon>
    </lineage>
</organism>
<gene>
    <name evidence="3" type="ORF">CRP01_40795</name>
</gene>
<evidence type="ECO:0000313" key="4">
    <source>
        <dbReference type="Proteomes" id="UP000223913"/>
    </source>
</evidence>
<feature type="chain" id="PRO_5012180803" description="Intimal thickness related receptor IRP domain-containing protein" evidence="2">
    <location>
        <begin position="22"/>
        <end position="338"/>
    </location>
</feature>
<evidence type="ECO:0008006" key="5">
    <source>
        <dbReference type="Google" id="ProtNLM"/>
    </source>
</evidence>
<reference evidence="3 4" key="1">
    <citation type="submission" date="2017-10" db="EMBL/GenBank/DDBJ databases">
        <title>The draft genome sequence of Lewinella nigricans NBRC 102662.</title>
        <authorList>
            <person name="Wang K."/>
        </authorList>
    </citation>
    <scope>NUCLEOTIDE SEQUENCE [LARGE SCALE GENOMIC DNA]</scope>
    <source>
        <strain evidence="3 4">NBRC 102662</strain>
    </source>
</reference>
<feature type="transmembrane region" description="Helical" evidence="1">
    <location>
        <begin position="242"/>
        <end position="259"/>
    </location>
</feature>
<sequence>MLRKFLIVSLLLIITISSTFAQCEIKKVWKIDSLSDHLANYWSEVDEVDINNEKMLFIRSDDGGCEILGCPDWAIKNNILSIEYGVDDTLKAELEFQGCDIVHFYNIGSNKNEKLFVLFANTSTRCDFPIDVAACNVAFGNPNTPSQSEPGQAALECPNLALVFLIGYLLLLITWIVLRFTKSTNISNKAWIAICLWCAFFLFIDDERCIGYLCLLLFVLHLSITVVFLLSKFKVINSVGKLFFYGIYSGLIVLFEYVYRYGSSNLDNLMYFTAVPVLVFLIGGGLFFQLIRDAYTLGFGKLSTNLFAAAVVYWVPYVFIISNRRDVVDFFLSMLALS</sequence>
<keyword evidence="2" id="KW-0732">Signal</keyword>
<keyword evidence="1" id="KW-1133">Transmembrane helix</keyword>
<proteinExistence type="predicted"/>
<feature type="transmembrane region" description="Helical" evidence="1">
    <location>
        <begin position="188"/>
        <end position="204"/>
    </location>
</feature>
<feature type="transmembrane region" description="Helical" evidence="1">
    <location>
        <begin position="271"/>
        <end position="290"/>
    </location>
</feature>
<keyword evidence="1" id="KW-0812">Transmembrane</keyword>
<keyword evidence="1" id="KW-0472">Membrane</keyword>
<evidence type="ECO:0000256" key="1">
    <source>
        <dbReference type="SAM" id="Phobius"/>
    </source>
</evidence>
<feature type="transmembrane region" description="Helical" evidence="1">
    <location>
        <begin position="160"/>
        <end position="181"/>
    </location>
</feature>
<dbReference type="AlphaFoldDB" id="A0A2D0MWW1"/>
<keyword evidence="4" id="KW-1185">Reference proteome</keyword>
<feature type="transmembrane region" description="Helical" evidence="1">
    <location>
        <begin position="210"/>
        <end position="230"/>
    </location>
</feature>
<dbReference type="RefSeq" id="WP_099155876.1">
    <property type="nucleotide sequence ID" value="NZ_PDUD01000079.1"/>
</dbReference>
<name>A0A2D0MWW1_FLAN2</name>
<feature type="signal peptide" evidence="2">
    <location>
        <begin position="1"/>
        <end position="21"/>
    </location>
</feature>
<comment type="caution">
    <text evidence="3">The sequence shown here is derived from an EMBL/GenBank/DDBJ whole genome shotgun (WGS) entry which is preliminary data.</text>
</comment>
<evidence type="ECO:0000313" key="3">
    <source>
        <dbReference type="EMBL" id="PHN00725.1"/>
    </source>
</evidence>
<accession>A0A2D0MWW1</accession>
<dbReference type="Proteomes" id="UP000223913">
    <property type="component" value="Unassembled WGS sequence"/>
</dbReference>
<protein>
    <recommendedName>
        <fullName evidence="5">Intimal thickness related receptor IRP domain-containing protein</fullName>
    </recommendedName>
</protein>
<dbReference type="EMBL" id="PDUD01000079">
    <property type="protein sequence ID" value="PHN00725.1"/>
    <property type="molecule type" value="Genomic_DNA"/>
</dbReference>
<feature type="transmembrane region" description="Helical" evidence="1">
    <location>
        <begin position="302"/>
        <end position="322"/>
    </location>
</feature>